<dbReference type="InterPro" id="IPR048427">
    <property type="entry name" value="YpoC"/>
</dbReference>
<proteinExistence type="predicted"/>
<protein>
    <recommendedName>
        <fullName evidence="1">YpoC-like domain-containing protein</fullName>
    </recommendedName>
</protein>
<dbReference type="Proteomes" id="UP000181936">
    <property type="component" value="Chromosome"/>
</dbReference>
<evidence type="ECO:0000313" key="2">
    <source>
        <dbReference type="EMBL" id="APH04639.1"/>
    </source>
</evidence>
<dbReference type="OrthoDB" id="2360594at2"/>
<name>A0A1L3MQL7_9BACI</name>
<organism evidence="2 3">
    <name type="scientific">Bacillus weihaiensis</name>
    <dbReference type="NCBI Taxonomy" id="1547283"/>
    <lineage>
        <taxon>Bacteria</taxon>
        <taxon>Bacillati</taxon>
        <taxon>Bacillota</taxon>
        <taxon>Bacilli</taxon>
        <taxon>Bacillales</taxon>
        <taxon>Bacillaceae</taxon>
        <taxon>Bacillus</taxon>
    </lineage>
</organism>
<dbReference type="RefSeq" id="WP_072579428.1">
    <property type="nucleotide sequence ID" value="NZ_CP016020.1"/>
</dbReference>
<dbReference type="AlphaFoldDB" id="A0A1L3MQL7"/>
<evidence type="ECO:0000259" key="1">
    <source>
        <dbReference type="Pfam" id="PF21747"/>
    </source>
</evidence>
<gene>
    <name evidence="2" type="ORF">A9C19_07680</name>
</gene>
<sequence length="175" mass="21640">MKQSDNDIIIPSSFNLYKDKEQRKLYPTTESDFLEVIREEPFYFDIFYALEWKRTMRPWENPKEYLPIIFEERQEQTEIIEDFYKKRGKGNITDRMHYYLSLFLLTLFYLNYKPVKSVIPQSMNLYELKRKPMNCEERLEYIMRKPSQYHAYIQLDQLFIELEKIYYKAVAMKEL</sequence>
<dbReference type="KEGG" id="bwh:A9C19_07680"/>
<keyword evidence="3" id="KW-1185">Reference proteome</keyword>
<reference evidence="2 3" key="1">
    <citation type="journal article" date="2016" name="Sci. Rep.">
        <title>Complete genome sequence and transcriptomic analysis of a novel marine strain Bacillus weihaiensis reveals the mechanism of brown algae degradation.</title>
        <authorList>
            <person name="Zhu Y."/>
            <person name="Chen P."/>
            <person name="Bao Y."/>
            <person name="Men Y."/>
            <person name="Zeng Y."/>
            <person name="Yang J."/>
            <person name="Sun J."/>
            <person name="Sun Y."/>
        </authorList>
    </citation>
    <scope>NUCLEOTIDE SEQUENCE [LARGE SCALE GENOMIC DNA]</scope>
    <source>
        <strain evidence="2 3">Alg07</strain>
    </source>
</reference>
<feature type="domain" description="YpoC-like" evidence="1">
    <location>
        <begin position="64"/>
        <end position="173"/>
    </location>
</feature>
<accession>A0A1L3MQL7</accession>
<dbReference type="EMBL" id="CP016020">
    <property type="protein sequence ID" value="APH04639.1"/>
    <property type="molecule type" value="Genomic_DNA"/>
</dbReference>
<dbReference type="Pfam" id="PF21747">
    <property type="entry name" value="YpoC"/>
    <property type="match status" value="1"/>
</dbReference>
<dbReference type="STRING" id="1547283.A9C19_07680"/>
<evidence type="ECO:0000313" key="3">
    <source>
        <dbReference type="Proteomes" id="UP000181936"/>
    </source>
</evidence>